<dbReference type="KEGG" id="gur:Gura_0464"/>
<dbReference type="Gene3D" id="3.90.550.10">
    <property type="entry name" value="Spore Coat Polysaccharide Biosynthesis Protein SpsA, Chain A"/>
    <property type="match status" value="1"/>
</dbReference>
<evidence type="ECO:0000256" key="8">
    <source>
        <dbReference type="HAMAP-Rule" id="MF_00316"/>
    </source>
</evidence>
<feature type="domain" description="MobA-like NTP transferase" evidence="9">
    <location>
        <begin position="11"/>
        <end position="149"/>
    </location>
</feature>
<dbReference type="CDD" id="cd02503">
    <property type="entry name" value="MobA"/>
    <property type="match status" value="1"/>
</dbReference>
<gene>
    <name evidence="8" type="primary">mobA</name>
    <name evidence="10" type="ordered locus">Gura_0464</name>
</gene>
<evidence type="ECO:0000259" key="9">
    <source>
        <dbReference type="Pfam" id="PF12804"/>
    </source>
</evidence>
<dbReference type="GO" id="GO:0005737">
    <property type="term" value="C:cytoplasm"/>
    <property type="evidence" value="ECO:0007669"/>
    <property type="project" value="UniProtKB-SubCell"/>
</dbReference>
<dbReference type="InterPro" id="IPR013482">
    <property type="entry name" value="Molybde_CF_guanTrfase"/>
</dbReference>
<dbReference type="PANTHER" id="PTHR19136:SF81">
    <property type="entry name" value="MOLYBDENUM COFACTOR GUANYLYLTRANSFERASE"/>
    <property type="match status" value="1"/>
</dbReference>
<dbReference type="HOGENOM" id="CLU_055597_2_1_7"/>
<keyword evidence="7 8" id="KW-0501">Molybdenum cofactor biosynthesis</keyword>
<comment type="caution">
    <text evidence="8">Lacks conserved residue(s) required for the propagation of feature annotation.</text>
</comment>
<keyword evidence="11" id="KW-1185">Reference proteome</keyword>
<feature type="binding site" evidence="8">
    <location>
        <position position="26"/>
    </location>
    <ligand>
        <name>GTP</name>
        <dbReference type="ChEBI" id="CHEBI:37565"/>
    </ligand>
</feature>
<proteinExistence type="inferred from homology"/>
<keyword evidence="3 8" id="KW-0479">Metal-binding</keyword>
<evidence type="ECO:0000256" key="1">
    <source>
        <dbReference type="ARBA" id="ARBA00022490"/>
    </source>
</evidence>
<dbReference type="Pfam" id="PF12804">
    <property type="entry name" value="NTP_transf_3"/>
    <property type="match status" value="1"/>
</dbReference>
<dbReference type="OrthoDB" id="9788394at2"/>
<dbReference type="GO" id="GO:0046872">
    <property type="term" value="F:metal ion binding"/>
    <property type="evidence" value="ECO:0007669"/>
    <property type="project" value="UniProtKB-KW"/>
</dbReference>
<evidence type="ECO:0000256" key="3">
    <source>
        <dbReference type="ARBA" id="ARBA00022723"/>
    </source>
</evidence>
<keyword evidence="6 8" id="KW-0342">GTP-binding</keyword>
<dbReference type="EC" id="2.7.7.77" evidence="8"/>
<keyword evidence="5 8" id="KW-0460">Magnesium</keyword>
<dbReference type="GO" id="GO:0005525">
    <property type="term" value="F:GTP binding"/>
    <property type="evidence" value="ECO:0007669"/>
    <property type="project" value="UniProtKB-UniRule"/>
</dbReference>
<evidence type="ECO:0000313" key="11">
    <source>
        <dbReference type="Proteomes" id="UP000006695"/>
    </source>
</evidence>
<dbReference type="InterPro" id="IPR025877">
    <property type="entry name" value="MobA-like_NTP_Trfase"/>
</dbReference>
<comment type="domain">
    <text evidence="8">The N-terminal domain determines nucleotide recognition and specific binding, while the C-terminal domain determines the specific binding to the target protein.</text>
</comment>
<dbReference type="GO" id="GO:0061603">
    <property type="term" value="F:molybdenum cofactor guanylyltransferase activity"/>
    <property type="evidence" value="ECO:0007669"/>
    <property type="project" value="UniProtKB-EC"/>
</dbReference>
<comment type="cofactor">
    <cofactor evidence="8">
        <name>Mg(2+)</name>
        <dbReference type="ChEBI" id="CHEBI:18420"/>
    </cofactor>
</comment>
<evidence type="ECO:0000256" key="5">
    <source>
        <dbReference type="ARBA" id="ARBA00022842"/>
    </source>
</evidence>
<feature type="binding site" evidence="8">
    <location>
        <position position="71"/>
    </location>
    <ligand>
        <name>GTP</name>
        <dbReference type="ChEBI" id="CHEBI:37565"/>
    </ligand>
</feature>
<keyword evidence="4 8" id="KW-0547">Nucleotide-binding</keyword>
<dbReference type="EMBL" id="CP000698">
    <property type="protein sequence ID" value="ABQ24680.1"/>
    <property type="molecule type" value="Genomic_DNA"/>
</dbReference>
<comment type="catalytic activity">
    <reaction evidence="8">
        <text>Mo-molybdopterin + GTP + H(+) = Mo-molybdopterin guanine dinucleotide + diphosphate</text>
        <dbReference type="Rhea" id="RHEA:34243"/>
        <dbReference type="ChEBI" id="CHEBI:15378"/>
        <dbReference type="ChEBI" id="CHEBI:33019"/>
        <dbReference type="ChEBI" id="CHEBI:37565"/>
        <dbReference type="ChEBI" id="CHEBI:71302"/>
        <dbReference type="ChEBI" id="CHEBI:71310"/>
        <dbReference type="EC" id="2.7.7.77"/>
    </reaction>
</comment>
<feature type="binding site" evidence="8">
    <location>
        <begin position="14"/>
        <end position="16"/>
    </location>
    <ligand>
        <name>GTP</name>
        <dbReference type="ChEBI" id="CHEBI:37565"/>
    </ligand>
</feature>
<accession>A5GCK8</accession>
<evidence type="ECO:0000256" key="6">
    <source>
        <dbReference type="ARBA" id="ARBA00023134"/>
    </source>
</evidence>
<evidence type="ECO:0000256" key="7">
    <source>
        <dbReference type="ARBA" id="ARBA00023150"/>
    </source>
</evidence>
<feature type="binding site" evidence="8">
    <location>
        <position position="99"/>
    </location>
    <ligand>
        <name>Mg(2+)</name>
        <dbReference type="ChEBI" id="CHEBI:18420"/>
    </ligand>
</feature>
<dbReference type="Proteomes" id="UP000006695">
    <property type="component" value="Chromosome"/>
</dbReference>
<organism evidence="10 11">
    <name type="scientific">Geotalea uraniireducens (strain Rf4)</name>
    <name type="common">Geobacter uraniireducens</name>
    <dbReference type="NCBI Taxonomy" id="351605"/>
    <lineage>
        <taxon>Bacteria</taxon>
        <taxon>Pseudomonadati</taxon>
        <taxon>Thermodesulfobacteriota</taxon>
        <taxon>Desulfuromonadia</taxon>
        <taxon>Geobacterales</taxon>
        <taxon>Geobacteraceae</taxon>
        <taxon>Geotalea</taxon>
    </lineage>
</organism>
<evidence type="ECO:0000256" key="2">
    <source>
        <dbReference type="ARBA" id="ARBA00022679"/>
    </source>
</evidence>
<evidence type="ECO:0000313" key="10">
    <source>
        <dbReference type="EMBL" id="ABQ24680.1"/>
    </source>
</evidence>
<dbReference type="PANTHER" id="PTHR19136">
    <property type="entry name" value="MOLYBDENUM COFACTOR GUANYLYLTRANSFERASE"/>
    <property type="match status" value="1"/>
</dbReference>
<keyword evidence="2 8" id="KW-0808">Transferase</keyword>
<name>A5GCK8_GEOUR</name>
<comment type="similarity">
    <text evidence="8">Belongs to the MobA family.</text>
</comment>
<sequence>MHENPEQDITGVILVGGKSRRMGKDKAFLEVAGKPLFERVLEVFRESFAQVVLVGNREERFADYGLPVLPDIYHGSSLGGLYTGLHNAATEYVFVSSCDLPFPSAEVLRYLCSLRNGYDAVVPTTANGYEPLFALYAKSCLGPIKRLLDSGDFCAYAYYPQVRVRYVAYEELARFDRDGRAFLNINTPEEFAKIGGNL</sequence>
<dbReference type="GO" id="GO:1902758">
    <property type="term" value="P:bis(molybdopterin guanine dinucleotide)molybdenum biosynthetic process"/>
    <property type="evidence" value="ECO:0007669"/>
    <property type="project" value="TreeGrafter"/>
</dbReference>
<dbReference type="HAMAP" id="MF_00316">
    <property type="entry name" value="MobA"/>
    <property type="match status" value="1"/>
</dbReference>
<dbReference type="RefSeq" id="WP_011937405.1">
    <property type="nucleotide sequence ID" value="NC_009483.1"/>
</dbReference>
<keyword evidence="10" id="KW-0548">Nucleotidyltransferase</keyword>
<feature type="binding site" evidence="8">
    <location>
        <position position="99"/>
    </location>
    <ligand>
        <name>GTP</name>
        <dbReference type="ChEBI" id="CHEBI:37565"/>
    </ligand>
</feature>
<dbReference type="AlphaFoldDB" id="A5GCK8"/>
<comment type="function">
    <text evidence="8">Transfers a GMP moiety from GTP to Mo-molybdopterin (Mo-MPT) cofactor (Moco or molybdenum cofactor) to form Mo-molybdopterin guanine dinucleotide (Mo-MGD) cofactor.</text>
</comment>
<dbReference type="SUPFAM" id="SSF53448">
    <property type="entry name" value="Nucleotide-diphospho-sugar transferases"/>
    <property type="match status" value="1"/>
</dbReference>
<comment type="subcellular location">
    <subcellularLocation>
        <location evidence="8">Cytoplasm</location>
    </subcellularLocation>
</comment>
<dbReference type="InterPro" id="IPR029044">
    <property type="entry name" value="Nucleotide-diphossugar_trans"/>
</dbReference>
<reference evidence="10 11" key="1">
    <citation type="submission" date="2007-05" db="EMBL/GenBank/DDBJ databases">
        <title>Complete sequence of Geobacter uraniireducens Rf4.</title>
        <authorList>
            <consortium name="US DOE Joint Genome Institute"/>
            <person name="Copeland A."/>
            <person name="Lucas S."/>
            <person name="Lapidus A."/>
            <person name="Barry K."/>
            <person name="Detter J.C."/>
            <person name="Glavina del Rio T."/>
            <person name="Hammon N."/>
            <person name="Israni S."/>
            <person name="Dalin E."/>
            <person name="Tice H."/>
            <person name="Pitluck S."/>
            <person name="Chertkov O."/>
            <person name="Brettin T."/>
            <person name="Bruce D."/>
            <person name="Han C."/>
            <person name="Schmutz J."/>
            <person name="Larimer F."/>
            <person name="Land M."/>
            <person name="Hauser L."/>
            <person name="Kyrpides N."/>
            <person name="Mikhailova N."/>
            <person name="Shelobolina E."/>
            <person name="Aklujkar M."/>
            <person name="Lovley D."/>
            <person name="Richardson P."/>
        </authorList>
    </citation>
    <scope>NUCLEOTIDE SEQUENCE [LARGE SCALE GENOMIC DNA]</scope>
    <source>
        <strain evidence="10 11">Rf4</strain>
    </source>
</reference>
<dbReference type="STRING" id="351605.Gura_0464"/>
<keyword evidence="1 8" id="KW-0963">Cytoplasm</keyword>
<protein>
    <recommendedName>
        <fullName evidence="8">Probable molybdenum cofactor guanylyltransferase</fullName>
        <shortName evidence="8">MoCo guanylyltransferase</shortName>
        <ecNumber evidence="8">2.7.7.77</ecNumber>
    </recommendedName>
    <alternativeName>
        <fullName evidence="8">GTP:molybdopterin guanylyltransferase</fullName>
    </alternativeName>
    <alternativeName>
        <fullName evidence="8">Mo-MPT guanylyltransferase</fullName>
    </alternativeName>
    <alternativeName>
        <fullName evidence="8">Molybdopterin guanylyltransferase</fullName>
    </alternativeName>
    <alternativeName>
        <fullName evidence="8">Molybdopterin-guanine dinucleotide synthase</fullName>
        <shortName evidence="8">MGD synthase</shortName>
    </alternativeName>
</protein>
<evidence type="ECO:0000256" key="4">
    <source>
        <dbReference type="ARBA" id="ARBA00022741"/>
    </source>
</evidence>